<gene>
    <name evidence="1" type="ORF">K3F53_14255</name>
    <name evidence="2" type="ORF">SAMN04489735_100691</name>
</gene>
<dbReference type="EMBL" id="FNDE01000006">
    <property type="protein sequence ID" value="SDG94644.1"/>
    <property type="molecule type" value="Genomic_DNA"/>
</dbReference>
<protein>
    <submittedName>
        <fullName evidence="1">BtrH N-terminal domain-containing protein</fullName>
    </submittedName>
</protein>
<proteinExistence type="predicted"/>
<accession>A0A1G7YE19</accession>
<organism evidence="2 3">
    <name type="scientific">Aneurinibacillus thermoaerophilus</name>
    <dbReference type="NCBI Taxonomy" id="143495"/>
    <lineage>
        <taxon>Bacteria</taxon>
        <taxon>Bacillati</taxon>
        <taxon>Bacillota</taxon>
        <taxon>Bacilli</taxon>
        <taxon>Bacillales</taxon>
        <taxon>Paenibacillaceae</taxon>
        <taxon>Aneurinibacillus group</taxon>
        <taxon>Aneurinibacillus</taxon>
    </lineage>
</organism>
<evidence type="ECO:0000313" key="1">
    <source>
        <dbReference type="EMBL" id="QYY42019.1"/>
    </source>
</evidence>
<keyword evidence="4" id="KW-1185">Reference proteome</keyword>
<dbReference type="EMBL" id="CP080764">
    <property type="protein sequence ID" value="QYY42019.1"/>
    <property type="molecule type" value="Genomic_DNA"/>
</dbReference>
<dbReference type="RefSeq" id="WP_057897982.1">
    <property type="nucleotide sequence ID" value="NZ_CP080764.1"/>
</dbReference>
<evidence type="ECO:0000313" key="4">
    <source>
        <dbReference type="Proteomes" id="UP000826616"/>
    </source>
</evidence>
<dbReference type="Proteomes" id="UP000198956">
    <property type="component" value="Unassembled WGS sequence"/>
</dbReference>
<evidence type="ECO:0000313" key="3">
    <source>
        <dbReference type="Proteomes" id="UP000198956"/>
    </source>
</evidence>
<reference evidence="2 3" key="1">
    <citation type="submission" date="2016-10" db="EMBL/GenBank/DDBJ databases">
        <authorList>
            <person name="de Groot N.N."/>
        </authorList>
    </citation>
    <scope>NUCLEOTIDE SEQUENCE [LARGE SCALE GENOMIC DNA]</scope>
    <source>
        <strain evidence="2 3">L 420-91</strain>
    </source>
</reference>
<dbReference type="Proteomes" id="UP000826616">
    <property type="component" value="Chromosome"/>
</dbReference>
<sequence length="382" mass="44748">MEIQPFAPERKAPYYSICLHVILHERLRHEGMTSFLSLHPNLEMYSVTVYSKKKDVINMEYGLWDEYIDSFRLSKLGYGVSPEHMGYKVENISFKTYEEGKAAIIHNIKNKHLSLIGATYFHLPYSEYYHSDKYLIEYNSLHPGIIKHWISVYGIDEQKALIYDGVPADYVGSIKIRDFEACWRGDRAIKQLEKNTKVQGKKEFEMLQLYEICKIGKSDVMKLMESVAVTVAFEYNRGLIIREGNDTHYFGRSAINQLVEDLISYKYDDHLNGGHLSDYGQAVLEIKLMRYYYLDLLKDLVMLYGSAYEEDLAWFNRIVKQWEAISIGLMKNIMRQSPLKKFLEATIESVEQTKMQENQFFIEFLQRHSQISLVKPIKAIQI</sequence>
<dbReference type="GeneID" id="97142539"/>
<dbReference type="OrthoDB" id="494565at2"/>
<evidence type="ECO:0000313" key="2">
    <source>
        <dbReference type="EMBL" id="SDG94644.1"/>
    </source>
</evidence>
<name>A0A1G7YE19_ANETH</name>
<dbReference type="AlphaFoldDB" id="A0A1G7YE19"/>
<reference evidence="1 4" key="2">
    <citation type="submission" date="2021-08" db="EMBL/GenBank/DDBJ databases">
        <title>Complete genome sequence of the strain Aneurinibacillus thermoaerophilus CCM 8960.</title>
        <authorList>
            <person name="Musilova J."/>
            <person name="Kourilova X."/>
            <person name="Pernicova I."/>
            <person name="Bezdicek M."/>
            <person name="Lengerova M."/>
            <person name="Obruca S."/>
            <person name="Sedlar K."/>
        </authorList>
    </citation>
    <scope>NUCLEOTIDE SEQUENCE [LARGE SCALE GENOMIC DNA]</scope>
    <source>
        <strain evidence="1 4">CCM 8960</strain>
    </source>
</reference>